<dbReference type="GO" id="GO:0016829">
    <property type="term" value="F:lyase activity"/>
    <property type="evidence" value="ECO:0007669"/>
    <property type="project" value="UniProtKB-KW"/>
</dbReference>
<protein>
    <submittedName>
        <fullName evidence="1">Hydroxymethylglutaryl-CoA lyase</fullName>
    </submittedName>
</protein>
<reference evidence="1" key="1">
    <citation type="submission" date="2016-01" db="EMBL/GenBank/DDBJ databases">
        <authorList>
            <person name="Peeters C."/>
        </authorList>
    </citation>
    <scope>NUCLEOTIDE SEQUENCE</scope>
    <source>
        <strain evidence="1">LMG 29322</strain>
    </source>
</reference>
<dbReference type="STRING" id="1777140.AWB79_04356"/>
<accession>A0A158BWN0</accession>
<dbReference type="EMBL" id="FCOA02000015">
    <property type="protein sequence ID" value="SAK74411.1"/>
    <property type="molecule type" value="Genomic_DNA"/>
</dbReference>
<comment type="caution">
    <text evidence="1">The sequence shown here is derived from an EMBL/GenBank/DDBJ whole genome shotgun (WGS) entry which is preliminary data.</text>
</comment>
<sequence>MLNLMGYDTGIREQELLVVVEVLPALIGHELPGHVNKAGLRSRLHPGPTLCQAGGAASFA</sequence>
<evidence type="ECO:0000313" key="1">
    <source>
        <dbReference type="EMBL" id="SAK74411.1"/>
    </source>
</evidence>
<gene>
    <name evidence="1" type="ORF">AWB79_04356</name>
</gene>
<dbReference type="Proteomes" id="UP000054851">
    <property type="component" value="Unassembled WGS sequence"/>
</dbReference>
<organism evidence="1 2">
    <name type="scientific">Caballeronia hypogeia</name>
    <dbReference type="NCBI Taxonomy" id="1777140"/>
    <lineage>
        <taxon>Bacteria</taxon>
        <taxon>Pseudomonadati</taxon>
        <taxon>Pseudomonadota</taxon>
        <taxon>Betaproteobacteria</taxon>
        <taxon>Burkholderiales</taxon>
        <taxon>Burkholderiaceae</taxon>
        <taxon>Caballeronia</taxon>
    </lineage>
</organism>
<proteinExistence type="predicted"/>
<evidence type="ECO:0000313" key="2">
    <source>
        <dbReference type="Proteomes" id="UP000054851"/>
    </source>
</evidence>
<name>A0A158BWN0_9BURK</name>
<dbReference type="AlphaFoldDB" id="A0A158BWN0"/>
<keyword evidence="1" id="KW-0456">Lyase</keyword>
<keyword evidence="2" id="KW-1185">Reference proteome</keyword>